<sequence>MTPYQVVYGKPHPQIADYIAGTSLIDACDKVLTTRDEILTLL</sequence>
<dbReference type="EMBL" id="LXQA011159899">
    <property type="protein sequence ID" value="MCI87191.1"/>
    <property type="molecule type" value="Genomic_DNA"/>
</dbReference>
<dbReference type="AlphaFoldDB" id="A0A392VJP2"/>
<reference evidence="1 2" key="1">
    <citation type="journal article" date="2018" name="Front. Plant Sci.">
        <title>Red Clover (Trifolium pratense) and Zigzag Clover (T. medium) - A Picture of Genomic Similarities and Differences.</title>
        <authorList>
            <person name="Dluhosova J."/>
            <person name="Istvanek J."/>
            <person name="Nedelnik J."/>
            <person name="Repkova J."/>
        </authorList>
    </citation>
    <scope>NUCLEOTIDE SEQUENCE [LARGE SCALE GENOMIC DNA]</scope>
    <source>
        <strain evidence="2">cv. 10/8</strain>
        <tissue evidence="1">Leaf</tissue>
    </source>
</reference>
<name>A0A392VJP2_9FABA</name>
<protein>
    <submittedName>
        <fullName evidence="1">Retrotransposable element Tf2 155 kDa protein type 3</fullName>
    </submittedName>
</protein>
<evidence type="ECO:0000313" key="1">
    <source>
        <dbReference type="EMBL" id="MCI87191.1"/>
    </source>
</evidence>
<evidence type="ECO:0000313" key="2">
    <source>
        <dbReference type="Proteomes" id="UP000265520"/>
    </source>
</evidence>
<proteinExistence type="predicted"/>
<accession>A0A392VJP2</accession>
<feature type="non-terminal residue" evidence="1">
    <location>
        <position position="42"/>
    </location>
</feature>
<keyword evidence="2" id="KW-1185">Reference proteome</keyword>
<comment type="caution">
    <text evidence="1">The sequence shown here is derived from an EMBL/GenBank/DDBJ whole genome shotgun (WGS) entry which is preliminary data.</text>
</comment>
<dbReference type="Proteomes" id="UP000265520">
    <property type="component" value="Unassembled WGS sequence"/>
</dbReference>
<organism evidence="1 2">
    <name type="scientific">Trifolium medium</name>
    <dbReference type="NCBI Taxonomy" id="97028"/>
    <lineage>
        <taxon>Eukaryota</taxon>
        <taxon>Viridiplantae</taxon>
        <taxon>Streptophyta</taxon>
        <taxon>Embryophyta</taxon>
        <taxon>Tracheophyta</taxon>
        <taxon>Spermatophyta</taxon>
        <taxon>Magnoliopsida</taxon>
        <taxon>eudicotyledons</taxon>
        <taxon>Gunneridae</taxon>
        <taxon>Pentapetalae</taxon>
        <taxon>rosids</taxon>
        <taxon>fabids</taxon>
        <taxon>Fabales</taxon>
        <taxon>Fabaceae</taxon>
        <taxon>Papilionoideae</taxon>
        <taxon>50 kb inversion clade</taxon>
        <taxon>NPAAA clade</taxon>
        <taxon>Hologalegina</taxon>
        <taxon>IRL clade</taxon>
        <taxon>Trifolieae</taxon>
        <taxon>Trifolium</taxon>
    </lineage>
</organism>